<evidence type="ECO:0000256" key="2">
    <source>
        <dbReference type="ARBA" id="ARBA00023125"/>
    </source>
</evidence>
<dbReference type="Pfam" id="PF13545">
    <property type="entry name" value="HTH_Crp_2"/>
    <property type="match status" value="1"/>
</dbReference>
<organism evidence="5 6">
    <name type="scientific">Caldimonas aquatica</name>
    <dbReference type="NCBI Taxonomy" id="376175"/>
    <lineage>
        <taxon>Bacteria</taxon>
        <taxon>Pseudomonadati</taxon>
        <taxon>Pseudomonadota</taxon>
        <taxon>Betaproteobacteria</taxon>
        <taxon>Burkholderiales</taxon>
        <taxon>Sphaerotilaceae</taxon>
        <taxon>Caldimonas</taxon>
    </lineage>
</organism>
<dbReference type="InterPro" id="IPR036390">
    <property type="entry name" value="WH_DNA-bd_sf"/>
</dbReference>
<proteinExistence type="predicted"/>
<reference evidence="5" key="1">
    <citation type="submission" date="2022-10" db="EMBL/GenBank/DDBJ databases">
        <title>Complete genome sequence of Schlegelella aquatica LMG 23380.</title>
        <authorList>
            <person name="Musilova J."/>
            <person name="Kourilova X."/>
            <person name="Bezdicek M."/>
            <person name="Hermankova K."/>
            <person name="Obruca S."/>
            <person name="Sedlar K."/>
        </authorList>
    </citation>
    <scope>NUCLEOTIDE SEQUENCE</scope>
    <source>
        <strain evidence="5">LMG 23380</strain>
    </source>
</reference>
<dbReference type="Gene3D" id="1.10.10.10">
    <property type="entry name" value="Winged helix-like DNA-binding domain superfamily/Winged helix DNA-binding domain"/>
    <property type="match status" value="1"/>
</dbReference>
<dbReference type="PRINTS" id="PR00034">
    <property type="entry name" value="HTHCRP"/>
</dbReference>
<keyword evidence="1" id="KW-0805">Transcription regulation</keyword>
<dbReference type="InterPro" id="IPR018335">
    <property type="entry name" value="Tscrpt_reg_HTH_Crp-type_CS"/>
</dbReference>
<dbReference type="InterPro" id="IPR000595">
    <property type="entry name" value="cNMP-bd_dom"/>
</dbReference>
<dbReference type="InterPro" id="IPR050397">
    <property type="entry name" value="Env_Response_Regulators"/>
</dbReference>
<dbReference type="PROSITE" id="PS00042">
    <property type="entry name" value="HTH_CRP_1"/>
    <property type="match status" value="1"/>
</dbReference>
<accession>A0ABY6MNV0</accession>
<protein>
    <submittedName>
        <fullName evidence="5">Crp/Fnr family transcriptional regulator</fullName>
    </submittedName>
</protein>
<keyword evidence="2" id="KW-0238">DNA-binding</keyword>
<dbReference type="PANTHER" id="PTHR24567:SF75">
    <property type="entry name" value="FUMARATE AND NITRATE REDUCTION REGULATORY PROTEIN"/>
    <property type="match status" value="1"/>
</dbReference>
<evidence type="ECO:0000313" key="6">
    <source>
        <dbReference type="Proteomes" id="UP001163266"/>
    </source>
</evidence>
<dbReference type="Gene3D" id="2.60.120.10">
    <property type="entry name" value="Jelly Rolls"/>
    <property type="match status" value="1"/>
</dbReference>
<dbReference type="InterPro" id="IPR012318">
    <property type="entry name" value="HTH_CRP"/>
</dbReference>
<evidence type="ECO:0000256" key="1">
    <source>
        <dbReference type="ARBA" id="ARBA00023015"/>
    </source>
</evidence>
<keyword evidence="3" id="KW-0804">Transcription</keyword>
<dbReference type="SUPFAM" id="SSF46785">
    <property type="entry name" value="Winged helix' DNA-binding domain"/>
    <property type="match status" value="1"/>
</dbReference>
<dbReference type="Pfam" id="PF00027">
    <property type="entry name" value="cNMP_binding"/>
    <property type="match status" value="1"/>
</dbReference>
<evidence type="ECO:0000313" key="5">
    <source>
        <dbReference type="EMBL" id="UZD53601.1"/>
    </source>
</evidence>
<dbReference type="PANTHER" id="PTHR24567">
    <property type="entry name" value="CRP FAMILY TRANSCRIPTIONAL REGULATORY PROTEIN"/>
    <property type="match status" value="1"/>
</dbReference>
<dbReference type="EMBL" id="CP110257">
    <property type="protein sequence ID" value="UZD53601.1"/>
    <property type="molecule type" value="Genomic_DNA"/>
</dbReference>
<dbReference type="Proteomes" id="UP001163266">
    <property type="component" value="Chromosome"/>
</dbReference>
<dbReference type="RefSeq" id="WP_264891184.1">
    <property type="nucleotide sequence ID" value="NZ_CP110257.1"/>
</dbReference>
<dbReference type="InterPro" id="IPR018490">
    <property type="entry name" value="cNMP-bd_dom_sf"/>
</dbReference>
<gene>
    <name evidence="5" type="ORF">OMP39_07745</name>
</gene>
<dbReference type="SMART" id="SM00419">
    <property type="entry name" value="HTH_CRP"/>
    <property type="match status" value="1"/>
</dbReference>
<dbReference type="InterPro" id="IPR014710">
    <property type="entry name" value="RmlC-like_jellyroll"/>
</dbReference>
<name>A0ABY6MNV0_9BURK</name>
<evidence type="ECO:0000259" key="4">
    <source>
        <dbReference type="PROSITE" id="PS51063"/>
    </source>
</evidence>
<dbReference type="CDD" id="cd00038">
    <property type="entry name" value="CAP_ED"/>
    <property type="match status" value="1"/>
</dbReference>
<dbReference type="PROSITE" id="PS51063">
    <property type="entry name" value="HTH_CRP_2"/>
    <property type="match status" value="1"/>
</dbReference>
<evidence type="ECO:0000256" key="3">
    <source>
        <dbReference type="ARBA" id="ARBA00023163"/>
    </source>
</evidence>
<dbReference type="SMART" id="SM00100">
    <property type="entry name" value="cNMP"/>
    <property type="match status" value="1"/>
</dbReference>
<dbReference type="SUPFAM" id="SSF51206">
    <property type="entry name" value="cAMP-binding domain-like"/>
    <property type="match status" value="1"/>
</dbReference>
<keyword evidence="6" id="KW-1185">Reference proteome</keyword>
<feature type="domain" description="HTH crp-type" evidence="4">
    <location>
        <begin position="162"/>
        <end position="238"/>
    </location>
</feature>
<sequence>MNLSTSALEERRPSLQAYATAQRERTPYALSIAAMLRLVQEHLPIQRRIVHADDVIYQAGQRCTHLYIANSGFFKLMNGAADGREQVVALHFKGDWLGFDGLATGQYCCDAIAMDIGEVWSVRYATLVERCTEVPALMNLLHAAMSQEMARDRDFQLNLCTLPADARVAEFLRSLVVALERRDLRTDRITLRMSRAEIGSYLGMTLESASRALSRLAREQVIRFAGSGRREVQIPDVKALSDFVQRSVSPSSERH</sequence>
<dbReference type="CDD" id="cd00092">
    <property type="entry name" value="HTH_CRP"/>
    <property type="match status" value="1"/>
</dbReference>
<dbReference type="InterPro" id="IPR036388">
    <property type="entry name" value="WH-like_DNA-bd_sf"/>
</dbReference>